<dbReference type="InterPro" id="IPR001347">
    <property type="entry name" value="SIS_dom"/>
</dbReference>
<reference evidence="5 6" key="1">
    <citation type="submission" date="2019-03" db="EMBL/GenBank/DDBJ databases">
        <title>This is whole genome sequence of Paenibacillus sp MS74 strain.</title>
        <authorList>
            <person name="Trinh H.N."/>
        </authorList>
    </citation>
    <scope>NUCLEOTIDE SEQUENCE [LARGE SCALE GENOMIC DNA]</scope>
    <source>
        <strain evidence="5 6">MS74</strain>
    </source>
</reference>
<dbReference type="PROSITE" id="PS51464">
    <property type="entry name" value="SIS"/>
    <property type="match status" value="1"/>
</dbReference>
<dbReference type="OrthoDB" id="9813395at2"/>
<accession>A0A4R5KJ86</accession>
<comment type="caution">
    <text evidence="5">The sequence shown here is derived from an EMBL/GenBank/DDBJ whole genome shotgun (WGS) entry which is preliminary data.</text>
</comment>
<organism evidence="5 6">
    <name type="scientific">Paenibacillus piri</name>
    <dbReference type="NCBI Taxonomy" id="2547395"/>
    <lineage>
        <taxon>Bacteria</taxon>
        <taxon>Bacillati</taxon>
        <taxon>Bacillota</taxon>
        <taxon>Bacilli</taxon>
        <taxon>Bacillales</taxon>
        <taxon>Paenibacillaceae</taxon>
        <taxon>Paenibacillus</taxon>
    </lineage>
</organism>
<dbReference type="UniPathway" id="UPA00342"/>
<dbReference type="GO" id="GO:0097173">
    <property type="term" value="P:N-acetylmuramic acid catabolic process"/>
    <property type="evidence" value="ECO:0007669"/>
    <property type="project" value="UniProtKB-UniPathway"/>
</dbReference>
<evidence type="ECO:0000256" key="2">
    <source>
        <dbReference type="ARBA" id="ARBA00023277"/>
    </source>
</evidence>
<dbReference type="InterPro" id="IPR040190">
    <property type="entry name" value="MURQ/GCKR"/>
</dbReference>
<comment type="pathway">
    <text evidence="3">Amino-sugar metabolism; N-acetylmuramate degradation.</text>
</comment>
<name>A0A4R5KJ86_9BACL</name>
<gene>
    <name evidence="3 5" type="primary">murQ</name>
    <name evidence="5" type="ORF">E1757_20945</name>
</gene>
<comment type="miscellaneous">
    <text evidence="3">A lyase-type mechanism (elimination/hydration) is suggested for the cleavage of the lactyl ether bond of MurNAc 6-phosphate, with the formation of an alpha,beta-unsaturated aldehyde intermediate with (E)-stereochemistry, followed by the syn addition of water to give product.</text>
</comment>
<sequence length="311" mass="32503">MKHTASQPVTEQRNEKTANLDKLSVLEIIEVMNAEDQTVAVAVRQALPQIESAISGIVERMKLGGRLFYIGAGTSGRLGILDASECPPTFGVNRELVTGIIAGGEAAIMTAIENAEDDADAGAGDIEAVITAADVVVGIAASGNTPYVIGAIRRAREIGALTVSVSCNSGARLSEAAQYAIEVPVGPEIVTGSTRLKAGTATKMVLNMITTTAMIKLGKVYGNLMVNVQATNLKLRDRVVRIVQDATGADEAAAAAHVEQAEGDARLAILMIRFGIGKAQAQGALQQSGDHFGDAVELLEKEKKKEKGIIE</sequence>
<evidence type="ECO:0000313" key="5">
    <source>
        <dbReference type="EMBL" id="TDF95561.1"/>
    </source>
</evidence>
<dbReference type="InterPro" id="IPR005486">
    <property type="entry name" value="Glucokinase_regulatory_CS"/>
</dbReference>
<dbReference type="EMBL" id="SMRT01000010">
    <property type="protein sequence ID" value="TDF95561.1"/>
    <property type="molecule type" value="Genomic_DNA"/>
</dbReference>
<dbReference type="InterPro" id="IPR005488">
    <property type="entry name" value="Etherase_MurQ"/>
</dbReference>
<dbReference type="InterPro" id="IPR046348">
    <property type="entry name" value="SIS_dom_sf"/>
</dbReference>
<feature type="active site" description="Proton donor" evidence="3">
    <location>
        <position position="85"/>
    </location>
</feature>
<dbReference type="PROSITE" id="PS01272">
    <property type="entry name" value="GCKR"/>
    <property type="match status" value="1"/>
</dbReference>
<evidence type="ECO:0000313" key="6">
    <source>
        <dbReference type="Proteomes" id="UP000295636"/>
    </source>
</evidence>
<dbReference type="PANTHER" id="PTHR10088:SF4">
    <property type="entry name" value="GLUCOKINASE REGULATORY PROTEIN"/>
    <property type="match status" value="1"/>
</dbReference>
<dbReference type="NCBIfam" id="TIGR00274">
    <property type="entry name" value="N-acetylmuramic acid 6-phosphate etherase"/>
    <property type="match status" value="1"/>
</dbReference>
<keyword evidence="6" id="KW-1185">Reference proteome</keyword>
<comment type="function">
    <text evidence="3">Specifically catalyzes the cleavage of the D-lactyl ether substituent of MurNAc 6-phosphate, producing GlcNAc 6-phosphate and D-lactate.</text>
</comment>
<dbReference type="FunFam" id="3.40.50.10490:FF:000014">
    <property type="entry name" value="N-acetylmuramic acid 6-phosphate etherase"/>
    <property type="match status" value="1"/>
</dbReference>
<dbReference type="AlphaFoldDB" id="A0A4R5KJ86"/>
<comment type="subunit">
    <text evidence="3">Homodimer.</text>
</comment>
<dbReference type="GO" id="GO:0097367">
    <property type="term" value="F:carbohydrate derivative binding"/>
    <property type="evidence" value="ECO:0007669"/>
    <property type="project" value="InterPro"/>
</dbReference>
<dbReference type="Gene3D" id="3.40.50.10490">
    <property type="entry name" value="Glucose-6-phosphate isomerase like protein, domain 1"/>
    <property type="match status" value="1"/>
</dbReference>
<dbReference type="NCBIfam" id="NF009222">
    <property type="entry name" value="PRK12570.1"/>
    <property type="match status" value="1"/>
</dbReference>
<dbReference type="HAMAP" id="MF_00068">
    <property type="entry name" value="MurQ"/>
    <property type="match status" value="1"/>
</dbReference>
<keyword evidence="2 3" id="KW-0119">Carbohydrate metabolism</keyword>
<dbReference type="Gene3D" id="1.10.8.1080">
    <property type="match status" value="1"/>
</dbReference>
<keyword evidence="1 3" id="KW-0456">Lyase</keyword>
<dbReference type="Proteomes" id="UP000295636">
    <property type="component" value="Unassembled WGS sequence"/>
</dbReference>
<dbReference type="GO" id="GO:0046348">
    <property type="term" value="P:amino sugar catabolic process"/>
    <property type="evidence" value="ECO:0007669"/>
    <property type="project" value="InterPro"/>
</dbReference>
<evidence type="ECO:0000256" key="3">
    <source>
        <dbReference type="HAMAP-Rule" id="MF_00068"/>
    </source>
</evidence>
<comment type="catalytic activity">
    <reaction evidence="3">
        <text>N-acetyl-D-muramate 6-phosphate + H2O = N-acetyl-D-glucosamine 6-phosphate + (R)-lactate</text>
        <dbReference type="Rhea" id="RHEA:26410"/>
        <dbReference type="ChEBI" id="CHEBI:15377"/>
        <dbReference type="ChEBI" id="CHEBI:16004"/>
        <dbReference type="ChEBI" id="CHEBI:57513"/>
        <dbReference type="ChEBI" id="CHEBI:58722"/>
        <dbReference type="EC" id="4.2.1.126"/>
    </reaction>
</comment>
<dbReference type="SUPFAM" id="SSF53697">
    <property type="entry name" value="SIS domain"/>
    <property type="match status" value="1"/>
</dbReference>
<dbReference type="GO" id="GO:0016835">
    <property type="term" value="F:carbon-oxygen lyase activity"/>
    <property type="evidence" value="ECO:0007669"/>
    <property type="project" value="UniProtKB-UniRule"/>
</dbReference>
<dbReference type="GO" id="GO:0016803">
    <property type="term" value="F:ether hydrolase activity"/>
    <property type="evidence" value="ECO:0007669"/>
    <property type="project" value="TreeGrafter"/>
</dbReference>
<comment type="similarity">
    <text evidence="3">Belongs to the GCKR-like family. MurNAc-6-P etherase subfamily.</text>
</comment>
<dbReference type="CDD" id="cd05007">
    <property type="entry name" value="SIS_Etherase"/>
    <property type="match status" value="1"/>
</dbReference>
<feature type="active site" evidence="3">
    <location>
        <position position="116"/>
    </location>
</feature>
<dbReference type="PANTHER" id="PTHR10088">
    <property type="entry name" value="GLUCOKINASE REGULATORY PROTEIN"/>
    <property type="match status" value="1"/>
</dbReference>
<dbReference type="EC" id="4.2.1.126" evidence="3"/>
<proteinExistence type="inferred from homology"/>
<evidence type="ECO:0000256" key="1">
    <source>
        <dbReference type="ARBA" id="ARBA00023239"/>
    </source>
</evidence>
<dbReference type="NCBIfam" id="NF003915">
    <property type="entry name" value="PRK05441.1"/>
    <property type="match status" value="1"/>
</dbReference>
<evidence type="ECO:0000259" key="4">
    <source>
        <dbReference type="PROSITE" id="PS51464"/>
    </source>
</evidence>
<dbReference type="RefSeq" id="WP_133231698.1">
    <property type="nucleotide sequence ID" value="NZ_SMRT01000010.1"/>
</dbReference>
<dbReference type="Pfam" id="PF22645">
    <property type="entry name" value="GKRP_SIS_N"/>
    <property type="match status" value="1"/>
</dbReference>
<protein>
    <recommendedName>
        <fullName evidence="3">N-acetylmuramic acid 6-phosphate etherase</fullName>
        <shortName evidence="3">MurNAc-6-P etherase</shortName>
        <ecNumber evidence="3">4.2.1.126</ecNumber>
    </recommendedName>
    <alternativeName>
        <fullName evidence="3">N-acetylmuramic acid 6-phosphate hydrolase</fullName>
    </alternativeName>
    <alternativeName>
        <fullName evidence="3">N-acetylmuramic acid 6-phosphate lyase</fullName>
    </alternativeName>
</protein>
<feature type="domain" description="SIS" evidence="4">
    <location>
        <begin position="57"/>
        <end position="219"/>
    </location>
</feature>
<dbReference type="GO" id="GO:0009254">
    <property type="term" value="P:peptidoglycan turnover"/>
    <property type="evidence" value="ECO:0007669"/>
    <property type="project" value="TreeGrafter"/>
</dbReference>